<evidence type="ECO:0000256" key="1">
    <source>
        <dbReference type="ARBA" id="ARBA00003279"/>
    </source>
</evidence>
<evidence type="ECO:0000256" key="8">
    <source>
        <dbReference type="SAM" id="Phobius"/>
    </source>
</evidence>
<feature type="transmembrane region" description="Helical" evidence="8">
    <location>
        <begin position="83"/>
        <end position="102"/>
    </location>
</feature>
<feature type="transmembrane region" description="Helical" evidence="8">
    <location>
        <begin position="383"/>
        <end position="400"/>
    </location>
</feature>
<evidence type="ECO:0000256" key="4">
    <source>
        <dbReference type="ARBA" id="ARBA00022448"/>
    </source>
</evidence>
<dbReference type="PROSITE" id="PS00216">
    <property type="entry name" value="SUGAR_TRANSPORT_1"/>
    <property type="match status" value="1"/>
</dbReference>
<sequence length="422" mass="45688">MEQLTSQKRPAALSFIFLTLLIDVIGLGIIIPVFPKLIEKLIDGDLSDAALYGGWLTLAYSVMQFLFSPLVGNLSDRFGRRPVLLASLVGFGIDYLFLAFAPTIGWLFLGRIIAGITGASFTTASAYIADVSPPEKRAQNFGMIGVAFGVGFIIGPVLGGILGKYDVQYPFFAAAGLAFANALYGFFVLPESLDDEHRRPFEWTRANPMGSLMQLIKYPAVIGLAASLFLVYFAGQAVQSVWTFFTMYKFKWSEDVVGYSLGFVGLMVAIVQGGLIRITIPKLGLQRSIWIGLLLYTVGLALFGVATEGWMMFAFLVPYALGGIAGPALQGIMSNEVPPNEQGELQGGLTSLMSLSAIFGPWIMSYIFYYFTKPGAPVHMPGAPFFLGAVLMLASTLLAIRSFKKVHAPQPAEGGAFEKPKE</sequence>
<comment type="similarity">
    <text evidence="3">Belongs to the major facilitator superfamily. TCR/Tet family.</text>
</comment>
<dbReference type="GO" id="GO:0016020">
    <property type="term" value="C:membrane"/>
    <property type="evidence" value="ECO:0007669"/>
    <property type="project" value="UniProtKB-SubCell"/>
</dbReference>
<feature type="transmembrane region" description="Helical" evidence="8">
    <location>
        <begin position="169"/>
        <end position="189"/>
    </location>
</feature>
<dbReference type="InterPro" id="IPR011701">
    <property type="entry name" value="MFS"/>
</dbReference>
<gene>
    <name evidence="10" type="ORF">DJ568_08160</name>
</gene>
<feature type="transmembrane region" description="Helical" evidence="8">
    <location>
        <begin position="288"/>
        <end position="306"/>
    </location>
</feature>
<dbReference type="Pfam" id="PF07690">
    <property type="entry name" value="MFS_1"/>
    <property type="match status" value="2"/>
</dbReference>
<accession>A0A367GPZ5</accession>
<dbReference type="InterPro" id="IPR001958">
    <property type="entry name" value="Tet-R_TetA/multi-R_MdtG-like"/>
</dbReference>
<name>A0A367GPZ5_9SPHI</name>
<dbReference type="Gene3D" id="1.20.1250.20">
    <property type="entry name" value="MFS general substrate transporter like domains"/>
    <property type="match status" value="1"/>
</dbReference>
<dbReference type="CDD" id="cd17388">
    <property type="entry name" value="MFS_TetA"/>
    <property type="match status" value="1"/>
</dbReference>
<keyword evidence="4" id="KW-0813">Transport</keyword>
<reference evidence="10 11" key="1">
    <citation type="submission" date="2018-05" db="EMBL/GenBank/DDBJ databases">
        <title>Mucilaginibacter hurinus sp. nov., isolated from briquette warehouse soil.</title>
        <authorList>
            <person name="Choi L."/>
        </authorList>
    </citation>
    <scope>NUCLEOTIDE SEQUENCE [LARGE SCALE GENOMIC DNA]</scope>
    <source>
        <strain evidence="10 11">ZR32</strain>
    </source>
</reference>
<feature type="transmembrane region" description="Helical" evidence="8">
    <location>
        <begin position="215"/>
        <end position="236"/>
    </location>
</feature>
<evidence type="ECO:0000259" key="9">
    <source>
        <dbReference type="PROSITE" id="PS50850"/>
    </source>
</evidence>
<keyword evidence="5 8" id="KW-0812">Transmembrane</keyword>
<dbReference type="SUPFAM" id="SSF103473">
    <property type="entry name" value="MFS general substrate transporter"/>
    <property type="match status" value="1"/>
</dbReference>
<evidence type="ECO:0000256" key="7">
    <source>
        <dbReference type="ARBA" id="ARBA00023136"/>
    </source>
</evidence>
<dbReference type="PROSITE" id="PS50850">
    <property type="entry name" value="MFS"/>
    <property type="match status" value="1"/>
</dbReference>
<dbReference type="InterPro" id="IPR005829">
    <property type="entry name" value="Sugar_transporter_CS"/>
</dbReference>
<dbReference type="InterPro" id="IPR036259">
    <property type="entry name" value="MFS_trans_sf"/>
</dbReference>
<keyword evidence="6 8" id="KW-1133">Transmembrane helix</keyword>
<feature type="transmembrane region" description="Helical" evidence="8">
    <location>
        <begin position="256"/>
        <end position="276"/>
    </location>
</feature>
<dbReference type="OrthoDB" id="9793283at2"/>
<dbReference type="Proteomes" id="UP000253209">
    <property type="component" value="Unassembled WGS sequence"/>
</dbReference>
<evidence type="ECO:0000256" key="2">
    <source>
        <dbReference type="ARBA" id="ARBA00004141"/>
    </source>
</evidence>
<feature type="transmembrane region" description="Helical" evidence="8">
    <location>
        <begin position="108"/>
        <end position="129"/>
    </location>
</feature>
<dbReference type="AlphaFoldDB" id="A0A367GPZ5"/>
<evidence type="ECO:0000313" key="10">
    <source>
        <dbReference type="EMBL" id="RCH55155.1"/>
    </source>
</evidence>
<evidence type="ECO:0000313" key="11">
    <source>
        <dbReference type="Proteomes" id="UP000253209"/>
    </source>
</evidence>
<feature type="transmembrane region" description="Helical" evidence="8">
    <location>
        <begin position="49"/>
        <end position="71"/>
    </location>
</feature>
<keyword evidence="7 8" id="KW-0472">Membrane</keyword>
<dbReference type="PANTHER" id="PTHR23504:SF15">
    <property type="entry name" value="MAJOR FACILITATOR SUPERFAMILY (MFS) PROFILE DOMAIN-CONTAINING PROTEIN"/>
    <property type="match status" value="1"/>
</dbReference>
<dbReference type="RefSeq" id="WP_114004778.1">
    <property type="nucleotide sequence ID" value="NZ_QGDC01000004.1"/>
</dbReference>
<keyword evidence="11" id="KW-1185">Reference proteome</keyword>
<dbReference type="GO" id="GO:0022857">
    <property type="term" value="F:transmembrane transporter activity"/>
    <property type="evidence" value="ECO:0007669"/>
    <property type="project" value="InterPro"/>
</dbReference>
<comment type="caution">
    <text evidence="10">The sequence shown here is derived from an EMBL/GenBank/DDBJ whole genome shotgun (WGS) entry which is preliminary data.</text>
</comment>
<protein>
    <submittedName>
        <fullName evidence="10">Tetracycline resistance MFS efflux pump</fullName>
    </submittedName>
</protein>
<feature type="domain" description="Major facilitator superfamily (MFS) profile" evidence="9">
    <location>
        <begin position="12"/>
        <end position="407"/>
    </location>
</feature>
<comment type="function">
    <text evidence="1">Resistance to tetracycline by an active tetracycline efflux. This is an energy-dependent process that decreases the accumulation of the antibiotic in whole cells. This protein functions as a metal-tetracycline/H(+) antiporter.</text>
</comment>
<dbReference type="EMBL" id="QGDC01000004">
    <property type="protein sequence ID" value="RCH55155.1"/>
    <property type="molecule type" value="Genomic_DNA"/>
</dbReference>
<evidence type="ECO:0000256" key="5">
    <source>
        <dbReference type="ARBA" id="ARBA00022692"/>
    </source>
</evidence>
<proteinExistence type="inferred from homology"/>
<comment type="subcellular location">
    <subcellularLocation>
        <location evidence="2">Membrane</location>
        <topology evidence="2">Multi-pass membrane protein</topology>
    </subcellularLocation>
</comment>
<dbReference type="InterPro" id="IPR020846">
    <property type="entry name" value="MFS_dom"/>
</dbReference>
<evidence type="ECO:0000256" key="6">
    <source>
        <dbReference type="ARBA" id="ARBA00022989"/>
    </source>
</evidence>
<feature type="transmembrane region" description="Helical" evidence="8">
    <location>
        <begin position="12"/>
        <end position="34"/>
    </location>
</feature>
<evidence type="ECO:0000256" key="3">
    <source>
        <dbReference type="ARBA" id="ARBA00007520"/>
    </source>
</evidence>
<organism evidence="10 11">
    <name type="scientific">Mucilaginibacter hurinus</name>
    <dbReference type="NCBI Taxonomy" id="2201324"/>
    <lineage>
        <taxon>Bacteria</taxon>
        <taxon>Pseudomonadati</taxon>
        <taxon>Bacteroidota</taxon>
        <taxon>Sphingobacteriia</taxon>
        <taxon>Sphingobacteriales</taxon>
        <taxon>Sphingobacteriaceae</taxon>
        <taxon>Mucilaginibacter</taxon>
    </lineage>
</organism>
<feature type="transmembrane region" description="Helical" evidence="8">
    <location>
        <begin position="141"/>
        <end position="163"/>
    </location>
</feature>
<feature type="transmembrane region" description="Helical" evidence="8">
    <location>
        <begin position="352"/>
        <end position="371"/>
    </location>
</feature>
<dbReference type="PANTHER" id="PTHR23504">
    <property type="entry name" value="MAJOR FACILITATOR SUPERFAMILY DOMAIN-CONTAINING PROTEIN 10"/>
    <property type="match status" value="1"/>
</dbReference>
<dbReference type="PRINTS" id="PR01035">
    <property type="entry name" value="TCRTETA"/>
</dbReference>